<dbReference type="EMBL" id="CAJNNV010025538">
    <property type="protein sequence ID" value="CAE8614966.1"/>
    <property type="molecule type" value="Genomic_DNA"/>
</dbReference>
<protein>
    <recommendedName>
        <fullName evidence="4">Cilia- and flagella-associated protein 43</fullName>
    </recommendedName>
</protein>
<dbReference type="OrthoDB" id="439808at2759"/>
<comment type="caution">
    <text evidence="2">The sequence shown here is derived from an EMBL/GenBank/DDBJ whole genome shotgun (WGS) entry which is preliminary data.</text>
</comment>
<feature type="compositionally biased region" description="Basic and acidic residues" evidence="1">
    <location>
        <begin position="378"/>
        <end position="395"/>
    </location>
</feature>
<reference evidence="2" key="1">
    <citation type="submission" date="2021-02" db="EMBL/GenBank/DDBJ databases">
        <authorList>
            <person name="Dougan E. K."/>
            <person name="Rhodes N."/>
            <person name="Thang M."/>
            <person name="Chan C."/>
        </authorList>
    </citation>
    <scope>NUCLEOTIDE SEQUENCE</scope>
</reference>
<feature type="compositionally biased region" description="Basic and acidic residues" evidence="1">
    <location>
        <begin position="418"/>
        <end position="435"/>
    </location>
</feature>
<gene>
    <name evidence="2" type="ORF">PGLA1383_LOCUS32679</name>
</gene>
<evidence type="ECO:0000256" key="1">
    <source>
        <dbReference type="SAM" id="MobiDB-lite"/>
    </source>
</evidence>
<dbReference type="Gene3D" id="2.130.10.10">
    <property type="entry name" value="YVTN repeat-like/Quinoprotein amine dehydrogenase"/>
    <property type="match status" value="1"/>
</dbReference>
<sequence>MEMHERSPAGGFALYRRGLLPEGTSCVAPLGESGDVAVGTTGGVQVVSGRGQQSEGEPLEPIAAARGLQVMCLVALGTQTLAAGDAAGHVRVWHWRRKTLKEVVNIGVHIDAVRILSNGGDILLTASDDGTVKQLNVLEGFSPSEFFTPGSRPCAVVARGKNVLVGCCDGSVLELARRNPTAVLLRRMELGVAITCIDADPPVPGARVLAVGGGRLAVWLDPPRGSGPGPDEVQIPALAEPCPGEYSAVLLPPSAGANMSGAEDFLVLSATGLRRGPGKGKPWGTPAFPRDAIGNVAAAAPLVRGLPESQSFLFAAVSPEEAARYAAQRPSGANGAGTVLELFELKLFSPSPDEASPERIPGADVTAVPGSPGSEPSADARRYALDDAAKKRQEDGDISAEAEATADAGDADTPAHQSDGHAEADSAGKVEDRAVRNVRRSTTFSTPTVASQARARS</sequence>
<feature type="region of interest" description="Disordered" evidence="1">
    <location>
        <begin position="350"/>
        <end position="457"/>
    </location>
</feature>
<accession>A0A813FX31</accession>
<dbReference type="SUPFAM" id="SSF50978">
    <property type="entry name" value="WD40 repeat-like"/>
    <property type="match status" value="1"/>
</dbReference>
<dbReference type="InterPro" id="IPR036322">
    <property type="entry name" value="WD40_repeat_dom_sf"/>
</dbReference>
<dbReference type="InterPro" id="IPR015943">
    <property type="entry name" value="WD40/YVTN_repeat-like_dom_sf"/>
</dbReference>
<evidence type="ECO:0008006" key="4">
    <source>
        <dbReference type="Google" id="ProtNLM"/>
    </source>
</evidence>
<evidence type="ECO:0000313" key="3">
    <source>
        <dbReference type="Proteomes" id="UP000654075"/>
    </source>
</evidence>
<name>A0A813FX31_POLGL</name>
<organism evidence="2 3">
    <name type="scientific">Polarella glacialis</name>
    <name type="common">Dinoflagellate</name>
    <dbReference type="NCBI Taxonomy" id="89957"/>
    <lineage>
        <taxon>Eukaryota</taxon>
        <taxon>Sar</taxon>
        <taxon>Alveolata</taxon>
        <taxon>Dinophyceae</taxon>
        <taxon>Suessiales</taxon>
        <taxon>Suessiaceae</taxon>
        <taxon>Polarella</taxon>
    </lineage>
</organism>
<proteinExistence type="predicted"/>
<feature type="compositionally biased region" description="Low complexity" evidence="1">
    <location>
        <begin position="401"/>
        <end position="415"/>
    </location>
</feature>
<feature type="compositionally biased region" description="Polar residues" evidence="1">
    <location>
        <begin position="440"/>
        <end position="451"/>
    </location>
</feature>
<dbReference type="AlphaFoldDB" id="A0A813FX31"/>
<keyword evidence="3" id="KW-1185">Reference proteome</keyword>
<evidence type="ECO:0000313" key="2">
    <source>
        <dbReference type="EMBL" id="CAE8614966.1"/>
    </source>
</evidence>
<dbReference type="Proteomes" id="UP000654075">
    <property type="component" value="Unassembled WGS sequence"/>
</dbReference>